<evidence type="ECO:0008006" key="4">
    <source>
        <dbReference type="Google" id="ProtNLM"/>
    </source>
</evidence>
<feature type="compositionally biased region" description="Polar residues" evidence="1">
    <location>
        <begin position="147"/>
        <end position="162"/>
    </location>
</feature>
<feature type="region of interest" description="Disordered" evidence="1">
    <location>
        <begin position="142"/>
        <end position="162"/>
    </location>
</feature>
<comment type="caution">
    <text evidence="2">The sequence shown here is derived from an EMBL/GenBank/DDBJ whole genome shotgun (WGS) entry which is preliminary data.</text>
</comment>
<sequence>MNAMNTMNAMGMGVNPAAAGMLGGGLVRPIVIPAGAGFIGQPQFQQLVPALPAYGVPSAPIPNMYPAPAPAANQFPYMGVAQMGPVNPAQPLQQQQALGGFPMGNMQQQPQQPFPAQPDPLQRFRRQVMIPDNTAATTVDTQIPAPTETSRPCNNHVTNQNN</sequence>
<reference evidence="3" key="1">
    <citation type="submission" date="2024-04" db="EMBL/GenBank/DDBJ databases">
        <title>Salinicola lusitanus LLJ914,a marine bacterium isolated from the Okinawa Trough.</title>
        <authorList>
            <person name="Li J."/>
        </authorList>
    </citation>
    <scope>NUCLEOTIDE SEQUENCE [LARGE SCALE GENOMIC DNA]</scope>
</reference>
<dbReference type="EMBL" id="JBBPFD010000004">
    <property type="protein sequence ID" value="KAK7929227.1"/>
    <property type="molecule type" value="Genomic_DNA"/>
</dbReference>
<name>A0AAW0PHL2_9GOBI</name>
<evidence type="ECO:0000256" key="1">
    <source>
        <dbReference type="SAM" id="MobiDB-lite"/>
    </source>
</evidence>
<gene>
    <name evidence="2" type="ORF">WMY93_005622</name>
</gene>
<dbReference type="Proteomes" id="UP001460270">
    <property type="component" value="Unassembled WGS sequence"/>
</dbReference>
<protein>
    <recommendedName>
        <fullName evidence="4">Secretory calcium-binding phosphoprotein 9</fullName>
    </recommendedName>
</protein>
<keyword evidence="3" id="KW-1185">Reference proteome</keyword>
<accession>A0AAW0PHL2</accession>
<evidence type="ECO:0000313" key="3">
    <source>
        <dbReference type="Proteomes" id="UP001460270"/>
    </source>
</evidence>
<organism evidence="2 3">
    <name type="scientific">Mugilogobius chulae</name>
    <name type="common">yellowstripe goby</name>
    <dbReference type="NCBI Taxonomy" id="88201"/>
    <lineage>
        <taxon>Eukaryota</taxon>
        <taxon>Metazoa</taxon>
        <taxon>Chordata</taxon>
        <taxon>Craniata</taxon>
        <taxon>Vertebrata</taxon>
        <taxon>Euteleostomi</taxon>
        <taxon>Actinopterygii</taxon>
        <taxon>Neopterygii</taxon>
        <taxon>Teleostei</taxon>
        <taxon>Neoteleostei</taxon>
        <taxon>Acanthomorphata</taxon>
        <taxon>Gobiaria</taxon>
        <taxon>Gobiiformes</taxon>
        <taxon>Gobioidei</taxon>
        <taxon>Gobiidae</taxon>
        <taxon>Gobionellinae</taxon>
        <taxon>Mugilogobius</taxon>
    </lineage>
</organism>
<proteinExistence type="predicted"/>
<dbReference type="AlphaFoldDB" id="A0AAW0PHL2"/>
<evidence type="ECO:0000313" key="2">
    <source>
        <dbReference type="EMBL" id="KAK7929227.1"/>
    </source>
</evidence>